<dbReference type="InterPro" id="IPR004447">
    <property type="entry name" value="Peptidase_S41A"/>
</dbReference>
<dbReference type="GO" id="GO:0006508">
    <property type="term" value="P:proteolysis"/>
    <property type="evidence" value="ECO:0007669"/>
    <property type="project" value="UniProtKB-KW"/>
</dbReference>
<dbReference type="EMBL" id="BRXX01000577">
    <property type="protein sequence ID" value="GMH47695.1"/>
    <property type="molecule type" value="Genomic_DNA"/>
</dbReference>
<dbReference type="SMART" id="SM00228">
    <property type="entry name" value="PDZ"/>
    <property type="match status" value="1"/>
</dbReference>
<sequence length="338" mass="35900">MEDGVAPVQAPLNPFSNSDQKSIKKVLATLNDKYTRILPPSQYTSIQKYDLIGIGCLLSPYVSTHPLDDVNAGYITITSTPVSGSTGEKSGLEKGDVILKVNDYDTKGKTAMEVVNLINDGGSTVTFDVKGKGPLTVDRKFDFKSKVTTSLSSSVLTISLKEFNGKSYSDISSAILSSPTVPDKIIIDLRGNGGGSFQSAIDVASIFLSNSLAATVKDGKGETLPIKTPSDKKIVNDNTLVDVMVDGGTASASEVLTGALRDNCVSATSGTRSFGKGLIQGVYGLDDGEGLVITVAEYVTPKGTRIQKNGVPIDFESLEKEGWKKVEEVIKECRAERK</sequence>
<evidence type="ECO:0000256" key="4">
    <source>
        <dbReference type="ARBA" id="ARBA00022825"/>
    </source>
</evidence>
<dbReference type="GO" id="GO:0008236">
    <property type="term" value="F:serine-type peptidase activity"/>
    <property type="evidence" value="ECO:0007669"/>
    <property type="project" value="UniProtKB-KW"/>
</dbReference>
<evidence type="ECO:0000259" key="5">
    <source>
        <dbReference type="PROSITE" id="PS50106"/>
    </source>
</evidence>
<feature type="domain" description="PDZ" evidence="5">
    <location>
        <begin position="75"/>
        <end position="133"/>
    </location>
</feature>
<keyword evidence="2" id="KW-0645">Protease</keyword>
<organism evidence="6 7">
    <name type="scientific">Triparma verrucosa</name>
    <dbReference type="NCBI Taxonomy" id="1606542"/>
    <lineage>
        <taxon>Eukaryota</taxon>
        <taxon>Sar</taxon>
        <taxon>Stramenopiles</taxon>
        <taxon>Ochrophyta</taxon>
        <taxon>Bolidophyceae</taxon>
        <taxon>Parmales</taxon>
        <taxon>Triparmaceae</taxon>
        <taxon>Triparma</taxon>
    </lineage>
</organism>
<comment type="similarity">
    <text evidence="1">Belongs to the peptidase S41A family.</text>
</comment>
<dbReference type="InterPro" id="IPR001478">
    <property type="entry name" value="PDZ"/>
</dbReference>
<dbReference type="AlphaFoldDB" id="A0A9W6ZCN4"/>
<dbReference type="PANTHER" id="PTHR32060:SF22">
    <property type="entry name" value="CARBOXYL-TERMINAL-PROCESSING PEPTIDASE 3, CHLOROPLASTIC"/>
    <property type="match status" value="1"/>
</dbReference>
<evidence type="ECO:0000256" key="1">
    <source>
        <dbReference type="ARBA" id="ARBA00009179"/>
    </source>
</evidence>
<dbReference type="InterPro" id="IPR005151">
    <property type="entry name" value="Tail-specific_protease"/>
</dbReference>
<evidence type="ECO:0000313" key="7">
    <source>
        <dbReference type="Proteomes" id="UP001165160"/>
    </source>
</evidence>
<proteinExistence type="inferred from homology"/>
<keyword evidence="7" id="KW-1185">Reference proteome</keyword>
<keyword evidence="3" id="KW-0378">Hydrolase</keyword>
<dbReference type="Proteomes" id="UP001165160">
    <property type="component" value="Unassembled WGS sequence"/>
</dbReference>
<dbReference type="InterPro" id="IPR036034">
    <property type="entry name" value="PDZ_sf"/>
</dbReference>
<evidence type="ECO:0000256" key="2">
    <source>
        <dbReference type="ARBA" id="ARBA00022670"/>
    </source>
</evidence>
<accession>A0A9W6ZCN4</accession>
<dbReference type="Gene3D" id="3.90.226.10">
    <property type="entry name" value="2-enoyl-CoA Hydratase, Chain A, domain 1"/>
    <property type="match status" value="1"/>
</dbReference>
<comment type="caution">
    <text evidence="6">The sequence shown here is derived from an EMBL/GenBank/DDBJ whole genome shotgun (WGS) entry which is preliminary data.</text>
</comment>
<dbReference type="PROSITE" id="PS50106">
    <property type="entry name" value="PDZ"/>
    <property type="match status" value="1"/>
</dbReference>
<gene>
    <name evidence="6" type="ORF">TrVE_jg8299</name>
</gene>
<dbReference type="PANTHER" id="PTHR32060">
    <property type="entry name" value="TAIL-SPECIFIC PROTEASE"/>
    <property type="match status" value="1"/>
</dbReference>
<keyword evidence="4" id="KW-0720">Serine protease</keyword>
<dbReference type="InterPro" id="IPR029045">
    <property type="entry name" value="ClpP/crotonase-like_dom_sf"/>
</dbReference>
<protein>
    <recommendedName>
        <fullName evidence="5">PDZ domain-containing protein</fullName>
    </recommendedName>
</protein>
<dbReference type="SUPFAM" id="SSF52096">
    <property type="entry name" value="ClpP/crotonase"/>
    <property type="match status" value="1"/>
</dbReference>
<dbReference type="Gene3D" id="2.30.42.10">
    <property type="match status" value="1"/>
</dbReference>
<dbReference type="Gene3D" id="3.30.750.44">
    <property type="match status" value="1"/>
</dbReference>
<dbReference type="SMART" id="SM00245">
    <property type="entry name" value="TSPc"/>
    <property type="match status" value="1"/>
</dbReference>
<dbReference type="GO" id="GO:0004175">
    <property type="term" value="F:endopeptidase activity"/>
    <property type="evidence" value="ECO:0007669"/>
    <property type="project" value="TreeGrafter"/>
</dbReference>
<dbReference type="Pfam" id="PF00595">
    <property type="entry name" value="PDZ"/>
    <property type="match status" value="1"/>
</dbReference>
<dbReference type="Pfam" id="PF03572">
    <property type="entry name" value="Peptidase_S41"/>
    <property type="match status" value="1"/>
</dbReference>
<dbReference type="SUPFAM" id="SSF50156">
    <property type="entry name" value="PDZ domain-like"/>
    <property type="match status" value="1"/>
</dbReference>
<dbReference type="CDD" id="cd07560">
    <property type="entry name" value="Peptidase_S41_CPP"/>
    <property type="match status" value="1"/>
</dbReference>
<name>A0A9W6ZCN4_9STRA</name>
<reference evidence="7" key="1">
    <citation type="journal article" date="2023" name="Commun. Biol.">
        <title>Genome analysis of Parmales, the sister group of diatoms, reveals the evolutionary specialization of diatoms from phago-mixotrophs to photoautotrophs.</title>
        <authorList>
            <person name="Ban H."/>
            <person name="Sato S."/>
            <person name="Yoshikawa S."/>
            <person name="Yamada K."/>
            <person name="Nakamura Y."/>
            <person name="Ichinomiya M."/>
            <person name="Sato N."/>
            <person name="Blanc-Mathieu R."/>
            <person name="Endo H."/>
            <person name="Kuwata A."/>
            <person name="Ogata H."/>
        </authorList>
    </citation>
    <scope>NUCLEOTIDE SEQUENCE [LARGE SCALE GENOMIC DNA]</scope>
    <source>
        <strain evidence="7">NIES 3699</strain>
    </source>
</reference>
<evidence type="ECO:0000256" key="3">
    <source>
        <dbReference type="ARBA" id="ARBA00022801"/>
    </source>
</evidence>
<evidence type="ECO:0000313" key="6">
    <source>
        <dbReference type="EMBL" id="GMH47695.1"/>
    </source>
</evidence>